<evidence type="ECO:0000256" key="1">
    <source>
        <dbReference type="SAM" id="MobiDB-lite"/>
    </source>
</evidence>
<feature type="region of interest" description="Disordered" evidence="1">
    <location>
        <begin position="1"/>
        <end position="25"/>
    </location>
</feature>
<proteinExistence type="predicted"/>
<dbReference type="EMBL" id="RXOL01000009">
    <property type="protein sequence ID" value="RVQ65127.1"/>
    <property type="molecule type" value="Genomic_DNA"/>
</dbReference>
<gene>
    <name evidence="2" type="ORF">EKN06_14005</name>
</gene>
<reference evidence="2 3" key="1">
    <citation type="submission" date="2018-12" db="EMBL/GenBank/DDBJ databases">
        <title>Croceicoccus ponticola sp. nov., a lipolytic bacterium isolated from seawater.</title>
        <authorList>
            <person name="Yoon J.-H."/>
        </authorList>
    </citation>
    <scope>NUCLEOTIDE SEQUENCE [LARGE SCALE GENOMIC DNA]</scope>
    <source>
        <strain evidence="2 3">GM-16</strain>
    </source>
</reference>
<protein>
    <submittedName>
        <fullName evidence="2">Uncharacterized protein</fullName>
    </submittedName>
</protein>
<dbReference type="AlphaFoldDB" id="A0A437GWA7"/>
<accession>A0A437GWA7</accession>
<comment type="caution">
    <text evidence="2">The sequence shown here is derived from an EMBL/GenBank/DDBJ whole genome shotgun (WGS) entry which is preliminary data.</text>
</comment>
<evidence type="ECO:0000313" key="2">
    <source>
        <dbReference type="EMBL" id="RVQ65127.1"/>
    </source>
</evidence>
<sequence>MRGRIGRQGHAASSQASRLVTRPKRITKYHQAPREDLTLHGMINLVAKFADVDCEVIIRGEPMLDIFG</sequence>
<evidence type="ECO:0000313" key="3">
    <source>
        <dbReference type="Proteomes" id="UP000283003"/>
    </source>
</evidence>
<organism evidence="2 3">
    <name type="scientific">Croceicoccus ponticola</name>
    <dbReference type="NCBI Taxonomy" id="2217664"/>
    <lineage>
        <taxon>Bacteria</taxon>
        <taxon>Pseudomonadati</taxon>
        <taxon>Pseudomonadota</taxon>
        <taxon>Alphaproteobacteria</taxon>
        <taxon>Sphingomonadales</taxon>
        <taxon>Erythrobacteraceae</taxon>
        <taxon>Croceicoccus</taxon>
    </lineage>
</organism>
<keyword evidence="3" id="KW-1185">Reference proteome</keyword>
<name>A0A437GWA7_9SPHN</name>
<dbReference type="Proteomes" id="UP000283003">
    <property type="component" value="Unassembled WGS sequence"/>
</dbReference>